<name>A0ABS7KXC6_CLOSR</name>
<evidence type="ECO:0000313" key="2">
    <source>
        <dbReference type="EMBL" id="MBY0755450.1"/>
    </source>
</evidence>
<keyword evidence="1" id="KW-1133">Transmembrane helix</keyword>
<proteinExistence type="predicted"/>
<dbReference type="EMBL" id="JAIKTU010000006">
    <property type="protein sequence ID" value="MBY0755450.1"/>
    <property type="molecule type" value="Genomic_DNA"/>
</dbReference>
<keyword evidence="1" id="KW-0812">Transmembrane</keyword>
<feature type="transmembrane region" description="Helical" evidence="1">
    <location>
        <begin position="114"/>
        <end position="137"/>
    </location>
</feature>
<sequence length="138" mass="15937">MAMYVLLAIGIGLLLAAIIIFGIRYRIYKTGTRVVGKIIEVKKTDEAILDDFHQLSFITLYKPVIEFFTEEGEKIVFVHNEPGSSRDFNVGDDIMIVCNKKKKDDFYVDDKMEFFRLSITLIILAVLFFSFSFTLYLI</sequence>
<gene>
    <name evidence="2" type="ORF">K5V21_08270</name>
</gene>
<dbReference type="Proteomes" id="UP001299068">
    <property type="component" value="Unassembled WGS sequence"/>
</dbReference>
<feature type="transmembrane region" description="Helical" evidence="1">
    <location>
        <begin position="6"/>
        <end position="23"/>
    </location>
</feature>
<keyword evidence="3" id="KW-1185">Reference proteome</keyword>
<evidence type="ECO:0000256" key="1">
    <source>
        <dbReference type="SAM" id="Phobius"/>
    </source>
</evidence>
<reference evidence="2 3" key="1">
    <citation type="journal article" date="2021" name="Cell Host Microbe">
        <title>in vivo commensal control of Clostridioides difficile virulence.</title>
        <authorList>
            <person name="Girinathan B.P."/>
            <person name="Dibenedetto N."/>
            <person name="Worley J.N."/>
            <person name="Peltier J."/>
            <person name="Arrieta-Ortiz M.L."/>
            <person name="Rupa Christinal Immanuel S."/>
            <person name="Lavin R."/>
            <person name="Delaney M.L."/>
            <person name="Cummins C."/>
            <person name="Hoffmann M."/>
            <person name="Luo Y."/>
            <person name="Gonzalez-Escalona N."/>
            <person name="Allard M."/>
            <person name="Onderdonk A.B."/>
            <person name="Gerber G.K."/>
            <person name="Sonenshein A.L."/>
            <person name="Baliga N."/>
            <person name="Dupuy B."/>
            <person name="Bry L."/>
        </authorList>
    </citation>
    <scope>NUCLEOTIDE SEQUENCE [LARGE SCALE GENOMIC DNA]</scope>
    <source>
        <strain evidence="2 3">DSM 599</strain>
    </source>
</reference>
<dbReference type="RefSeq" id="WP_221860770.1">
    <property type="nucleotide sequence ID" value="NZ_JAIKTU010000006.1"/>
</dbReference>
<evidence type="ECO:0000313" key="3">
    <source>
        <dbReference type="Proteomes" id="UP001299068"/>
    </source>
</evidence>
<comment type="caution">
    <text evidence="2">The sequence shown here is derived from an EMBL/GenBank/DDBJ whole genome shotgun (WGS) entry which is preliminary data.</text>
</comment>
<keyword evidence="1" id="KW-0472">Membrane</keyword>
<evidence type="ECO:0008006" key="4">
    <source>
        <dbReference type="Google" id="ProtNLM"/>
    </source>
</evidence>
<organism evidence="2 3">
    <name type="scientific">Clostridium sardiniense</name>
    <name type="common">Clostridium absonum</name>
    <dbReference type="NCBI Taxonomy" id="29369"/>
    <lineage>
        <taxon>Bacteria</taxon>
        <taxon>Bacillati</taxon>
        <taxon>Bacillota</taxon>
        <taxon>Clostridia</taxon>
        <taxon>Eubacteriales</taxon>
        <taxon>Clostridiaceae</taxon>
        <taxon>Clostridium</taxon>
    </lineage>
</organism>
<protein>
    <recommendedName>
        <fullName evidence="4">DUF3592 domain-containing protein</fullName>
    </recommendedName>
</protein>
<accession>A0ABS7KXC6</accession>